<dbReference type="CDD" id="cd02976">
    <property type="entry name" value="NrdH"/>
    <property type="match status" value="1"/>
</dbReference>
<gene>
    <name evidence="2" type="ORF">FCL54_08960</name>
</gene>
<dbReference type="Pfam" id="PF00462">
    <property type="entry name" value="Glutaredoxin"/>
    <property type="match status" value="1"/>
</dbReference>
<name>A0A5R9F6F8_9BACL</name>
<evidence type="ECO:0000313" key="3">
    <source>
        <dbReference type="Proteomes" id="UP000308230"/>
    </source>
</evidence>
<evidence type="ECO:0000313" key="2">
    <source>
        <dbReference type="EMBL" id="TLS37936.1"/>
    </source>
</evidence>
<keyword evidence="3" id="KW-1185">Reference proteome</keyword>
<feature type="domain" description="Glutaredoxin" evidence="1">
    <location>
        <begin position="2"/>
        <end position="48"/>
    </location>
</feature>
<evidence type="ECO:0000259" key="1">
    <source>
        <dbReference type="Pfam" id="PF00462"/>
    </source>
</evidence>
<dbReference type="PROSITE" id="PS51354">
    <property type="entry name" value="GLUTAREDOXIN_2"/>
    <property type="match status" value="1"/>
</dbReference>
<proteinExistence type="predicted"/>
<organism evidence="2 3">
    <name type="scientific">Exobacillus caeni</name>
    <dbReference type="NCBI Taxonomy" id="2574798"/>
    <lineage>
        <taxon>Bacteria</taxon>
        <taxon>Bacillati</taxon>
        <taxon>Bacillota</taxon>
        <taxon>Bacilli</taxon>
        <taxon>Bacillales</taxon>
        <taxon>Guptibacillaceae</taxon>
        <taxon>Exobacillus</taxon>
    </lineage>
</organism>
<sequence>MDCKAAKEFLSQNDFSYRDYDVVKNPEKEQEMVKRLGNRIVPGIVIRKRTLLGIRSKEYKFTGFENNRNDIVSLLDK</sequence>
<dbReference type="Gene3D" id="3.40.30.10">
    <property type="entry name" value="Glutaredoxin"/>
    <property type="match status" value="1"/>
</dbReference>
<protein>
    <submittedName>
        <fullName evidence="2">NrdH-redoxin</fullName>
    </submittedName>
</protein>
<dbReference type="Proteomes" id="UP000308230">
    <property type="component" value="Unassembled WGS sequence"/>
</dbReference>
<reference evidence="2 3" key="1">
    <citation type="submission" date="2019-04" db="EMBL/GenBank/DDBJ databases">
        <title>Bacillus caeni sp. nov., a bacterium isolated from mangrove sediment.</title>
        <authorList>
            <person name="Huang H."/>
            <person name="Mo K."/>
            <person name="Hu Y."/>
        </authorList>
    </citation>
    <scope>NUCLEOTIDE SEQUENCE [LARGE SCALE GENOMIC DNA]</scope>
    <source>
        <strain evidence="2 3">HB172195</strain>
    </source>
</reference>
<dbReference type="AlphaFoldDB" id="A0A5R9F6F8"/>
<accession>A0A5R9F6F8</accession>
<dbReference type="SUPFAM" id="SSF52833">
    <property type="entry name" value="Thioredoxin-like"/>
    <property type="match status" value="1"/>
</dbReference>
<dbReference type="EMBL" id="SWLG01000005">
    <property type="protein sequence ID" value="TLS37936.1"/>
    <property type="molecule type" value="Genomic_DNA"/>
</dbReference>
<dbReference type="InterPro" id="IPR002109">
    <property type="entry name" value="Glutaredoxin"/>
</dbReference>
<dbReference type="OrthoDB" id="9795531at2"/>
<dbReference type="RefSeq" id="WP_138125496.1">
    <property type="nucleotide sequence ID" value="NZ_SWLG01000005.1"/>
</dbReference>
<dbReference type="InterPro" id="IPR036249">
    <property type="entry name" value="Thioredoxin-like_sf"/>
</dbReference>
<comment type="caution">
    <text evidence="2">The sequence shown here is derived from an EMBL/GenBank/DDBJ whole genome shotgun (WGS) entry which is preliminary data.</text>
</comment>